<dbReference type="SMART" id="SM00248">
    <property type="entry name" value="ANK"/>
    <property type="match status" value="4"/>
</dbReference>
<dbReference type="Pfam" id="PF12796">
    <property type="entry name" value="Ank_2"/>
    <property type="match status" value="2"/>
</dbReference>
<dbReference type="SUPFAM" id="SSF48403">
    <property type="entry name" value="Ankyrin repeat"/>
    <property type="match status" value="1"/>
</dbReference>
<keyword evidence="1" id="KW-0677">Repeat</keyword>
<feature type="compositionally biased region" description="Polar residues" evidence="4">
    <location>
        <begin position="190"/>
        <end position="199"/>
    </location>
</feature>
<feature type="repeat" description="ANK" evidence="3">
    <location>
        <begin position="37"/>
        <end position="69"/>
    </location>
</feature>
<dbReference type="PRINTS" id="PR01415">
    <property type="entry name" value="ANKYRIN"/>
</dbReference>
<evidence type="ECO:0000256" key="4">
    <source>
        <dbReference type="SAM" id="MobiDB-lite"/>
    </source>
</evidence>
<reference evidence="5 6" key="1">
    <citation type="journal article" date="2015" name="Genome Biol. Evol.">
        <title>Comparative Genomics of a Bacterivorous Green Alga Reveals Evolutionary Causalities and Consequences of Phago-Mixotrophic Mode of Nutrition.</title>
        <authorList>
            <person name="Burns J.A."/>
            <person name="Paasch A."/>
            <person name="Narechania A."/>
            <person name="Kim E."/>
        </authorList>
    </citation>
    <scope>NUCLEOTIDE SEQUENCE [LARGE SCALE GENOMIC DNA]</scope>
    <source>
        <strain evidence="5 6">PLY_AMNH</strain>
    </source>
</reference>
<dbReference type="EMBL" id="LGRX02034148">
    <property type="protein sequence ID" value="KAK3238665.1"/>
    <property type="molecule type" value="Genomic_DNA"/>
</dbReference>
<feature type="repeat" description="ANK" evidence="3">
    <location>
        <begin position="4"/>
        <end position="36"/>
    </location>
</feature>
<dbReference type="Proteomes" id="UP001190700">
    <property type="component" value="Unassembled WGS sequence"/>
</dbReference>
<dbReference type="InterPro" id="IPR036770">
    <property type="entry name" value="Ankyrin_rpt-contain_sf"/>
</dbReference>
<feature type="region of interest" description="Disordered" evidence="4">
    <location>
        <begin position="179"/>
        <end position="204"/>
    </location>
</feature>
<comment type="caution">
    <text evidence="5">The sequence shown here is derived from an EMBL/GenBank/DDBJ whole genome shotgun (WGS) entry which is preliminary data.</text>
</comment>
<keyword evidence="6" id="KW-1185">Reference proteome</keyword>
<evidence type="ECO:0000256" key="3">
    <source>
        <dbReference type="PROSITE-ProRule" id="PRU00023"/>
    </source>
</evidence>
<evidence type="ECO:0008006" key="7">
    <source>
        <dbReference type="Google" id="ProtNLM"/>
    </source>
</evidence>
<evidence type="ECO:0000256" key="1">
    <source>
        <dbReference type="ARBA" id="ARBA00022737"/>
    </source>
</evidence>
<evidence type="ECO:0000313" key="6">
    <source>
        <dbReference type="Proteomes" id="UP001190700"/>
    </source>
</evidence>
<protein>
    <recommendedName>
        <fullName evidence="7">Ankyrin repeat protein</fullName>
    </recommendedName>
</protein>
<evidence type="ECO:0000313" key="5">
    <source>
        <dbReference type="EMBL" id="KAK3238665.1"/>
    </source>
</evidence>
<organism evidence="5 6">
    <name type="scientific">Cymbomonas tetramitiformis</name>
    <dbReference type="NCBI Taxonomy" id="36881"/>
    <lineage>
        <taxon>Eukaryota</taxon>
        <taxon>Viridiplantae</taxon>
        <taxon>Chlorophyta</taxon>
        <taxon>Pyramimonadophyceae</taxon>
        <taxon>Pyramimonadales</taxon>
        <taxon>Pyramimonadaceae</taxon>
        <taxon>Cymbomonas</taxon>
    </lineage>
</organism>
<gene>
    <name evidence="5" type="ORF">CYMTET_51336</name>
</gene>
<dbReference type="PROSITE" id="PS50088">
    <property type="entry name" value="ANK_REPEAT"/>
    <property type="match status" value="4"/>
</dbReference>
<dbReference type="PANTHER" id="PTHR24171">
    <property type="entry name" value="ANKYRIN REPEAT DOMAIN-CONTAINING PROTEIN 39-RELATED"/>
    <property type="match status" value="1"/>
</dbReference>
<dbReference type="InterPro" id="IPR002110">
    <property type="entry name" value="Ankyrin_rpt"/>
</dbReference>
<sequence length="303" mass="32286">AHQHGYTALMRASKNGHGAVVERLVEAGADPNHADQEGYTAMTLASLHGDEAVVEMLIEAGADLNRATGYQRETALMVASYNGHEAVVEMLVEAGADPNHAGKEGKTALMLASLHGHEAVVGRLVEAGADPNHAAYYVFGQPPPEDKPGKNALSVVVSQQQAQINELVEQVRRIVQSGATAPKSEGAASTALTTKTSDSPDAHLPTLSSMLKGIPADRYFAGLNSESETLWLEFKARVAPSCRHPSMEILPVETRDLNDIKTDPLYSDRANRLLYDFLATVTCQTAQGIVRAYASSADGCAAW</sequence>
<proteinExistence type="predicted"/>
<accession>A0AAE0BMG3</accession>
<feature type="repeat" description="ANK" evidence="3">
    <location>
        <begin position="104"/>
        <end position="136"/>
    </location>
</feature>
<dbReference type="PROSITE" id="PS50297">
    <property type="entry name" value="ANK_REP_REGION"/>
    <property type="match status" value="4"/>
</dbReference>
<evidence type="ECO:0000256" key="2">
    <source>
        <dbReference type="ARBA" id="ARBA00023043"/>
    </source>
</evidence>
<dbReference type="PANTHER" id="PTHR24171:SF9">
    <property type="entry name" value="ANKYRIN REPEAT DOMAIN-CONTAINING PROTEIN 39"/>
    <property type="match status" value="1"/>
</dbReference>
<dbReference type="Gene3D" id="1.25.40.20">
    <property type="entry name" value="Ankyrin repeat-containing domain"/>
    <property type="match status" value="2"/>
</dbReference>
<dbReference type="AlphaFoldDB" id="A0AAE0BMG3"/>
<feature type="repeat" description="ANK" evidence="3">
    <location>
        <begin position="71"/>
        <end position="103"/>
    </location>
</feature>
<feature type="non-terminal residue" evidence="5">
    <location>
        <position position="1"/>
    </location>
</feature>
<name>A0AAE0BMG3_9CHLO</name>
<keyword evidence="2 3" id="KW-0040">ANK repeat</keyword>